<proteinExistence type="predicted"/>
<gene>
    <name evidence="2" type="ORF">SAMN06297251_10117</name>
</gene>
<reference evidence="2 3" key="1">
    <citation type="submission" date="2017-04" db="EMBL/GenBank/DDBJ databases">
        <authorList>
            <person name="Afonso C.L."/>
            <person name="Miller P.J."/>
            <person name="Scott M.A."/>
            <person name="Spackman E."/>
            <person name="Goraichik I."/>
            <person name="Dimitrov K.M."/>
            <person name="Suarez D.L."/>
            <person name="Swayne D.E."/>
        </authorList>
    </citation>
    <scope>NUCLEOTIDE SEQUENCE [LARGE SCALE GENOMIC DNA]</scope>
    <source>
        <strain evidence="2 3">CGMCC 1.10972</strain>
    </source>
</reference>
<dbReference type="Pfam" id="PF03374">
    <property type="entry name" value="ANT"/>
    <property type="match status" value="1"/>
</dbReference>
<feature type="domain" description="Antirepressor protein C-terminal" evidence="1">
    <location>
        <begin position="149"/>
        <end position="244"/>
    </location>
</feature>
<dbReference type="OrthoDB" id="9808959at2"/>
<name>A0A1W1Y9A4_9HYPH</name>
<keyword evidence="3" id="KW-1185">Reference proteome</keyword>
<protein>
    <submittedName>
        <fullName evidence="2">Phage regulatory protein, rha family</fullName>
    </submittedName>
</protein>
<dbReference type="Pfam" id="PF09669">
    <property type="entry name" value="Phage_pRha"/>
    <property type="match status" value="1"/>
</dbReference>
<evidence type="ECO:0000313" key="2">
    <source>
        <dbReference type="EMBL" id="SMC32318.1"/>
    </source>
</evidence>
<dbReference type="EMBL" id="FWXR01000001">
    <property type="protein sequence ID" value="SMC32318.1"/>
    <property type="molecule type" value="Genomic_DNA"/>
</dbReference>
<organism evidence="2 3">
    <name type="scientific">Fulvimarina manganoxydans</name>
    <dbReference type="NCBI Taxonomy" id="937218"/>
    <lineage>
        <taxon>Bacteria</taxon>
        <taxon>Pseudomonadati</taxon>
        <taxon>Pseudomonadota</taxon>
        <taxon>Alphaproteobacteria</taxon>
        <taxon>Hyphomicrobiales</taxon>
        <taxon>Aurantimonadaceae</taxon>
        <taxon>Fulvimarina</taxon>
    </lineage>
</organism>
<evidence type="ECO:0000259" key="1">
    <source>
        <dbReference type="Pfam" id="PF03374"/>
    </source>
</evidence>
<dbReference type="InterPro" id="IPR014054">
    <property type="entry name" value="Phage_regulatory_Rha"/>
</dbReference>
<accession>A0A1W1Y9A4</accession>
<dbReference type="AlphaFoldDB" id="A0A1W1Y9A4"/>
<dbReference type="NCBIfam" id="TIGR02681">
    <property type="entry name" value="phage_pRha"/>
    <property type="match status" value="1"/>
</dbReference>
<dbReference type="InterPro" id="IPR005039">
    <property type="entry name" value="Ant_C"/>
</dbReference>
<dbReference type="Proteomes" id="UP000192656">
    <property type="component" value="Unassembled WGS sequence"/>
</dbReference>
<sequence length="258" mass="29254">MTKDALTISQEPVVFIRDGAVFADSRVVAEVFDREHRTVLRAIDALIASEPSLALHHFVQGCYANENTGAQRHRYFDMNRDGFSLLVMGFTGQKALRWKMGYIEAFNRMEEELRCRPTDLSDPTALRNLLLGYTEKVIALEATVSQQAKAIEVAAPKTEFYDDFAGADGLYGLQNAARILDQSPNKFIQYLKRDFLFYQGGSLVPRAHYKKMGIFDVKCTMVDDKARFQTFVTPSGMQYFAKVIERWPDLFGHARLAG</sequence>
<dbReference type="RefSeq" id="WP_084407750.1">
    <property type="nucleotide sequence ID" value="NZ_FWXR01000001.1"/>
</dbReference>
<dbReference type="STRING" id="937218.SAMN06297251_10117"/>
<dbReference type="GO" id="GO:0003677">
    <property type="term" value="F:DNA binding"/>
    <property type="evidence" value="ECO:0007669"/>
    <property type="project" value="InterPro"/>
</dbReference>
<evidence type="ECO:0000313" key="3">
    <source>
        <dbReference type="Proteomes" id="UP000192656"/>
    </source>
</evidence>